<evidence type="ECO:0000256" key="1">
    <source>
        <dbReference type="SAM" id="MobiDB-lite"/>
    </source>
</evidence>
<reference evidence="2 3" key="1">
    <citation type="journal article" date="2019" name="Commun. Biol.">
        <title>The bagworm genome reveals a unique fibroin gene that provides high tensile strength.</title>
        <authorList>
            <person name="Kono N."/>
            <person name="Nakamura H."/>
            <person name="Ohtoshi R."/>
            <person name="Tomita M."/>
            <person name="Numata K."/>
            <person name="Arakawa K."/>
        </authorList>
    </citation>
    <scope>NUCLEOTIDE SEQUENCE [LARGE SCALE GENOMIC DNA]</scope>
</reference>
<comment type="caution">
    <text evidence="2">The sequence shown here is derived from an EMBL/GenBank/DDBJ whole genome shotgun (WGS) entry which is preliminary data.</text>
</comment>
<dbReference type="AlphaFoldDB" id="A0A4C1ZKN8"/>
<protein>
    <submittedName>
        <fullName evidence="2">Uncharacterized protein</fullName>
    </submittedName>
</protein>
<gene>
    <name evidence="2" type="ORF">EVAR_61615_1</name>
</gene>
<proteinExistence type="predicted"/>
<sequence length="160" mass="17413">MTDDQNYDRDWDLMCARAGWNKADSSQSAVALTAVGNERFPSLRPGSLYRRTIAPMDGEFGVVVYQQTTNILNPHTVDRVPRSGGGAAAGVREPRYVTLPNERHHNINVAMIDGARSIVSTTPCPPPAPAPAARAQRPPPAAARARHPSSVVRRPKNRPE</sequence>
<feature type="region of interest" description="Disordered" evidence="1">
    <location>
        <begin position="120"/>
        <end position="160"/>
    </location>
</feature>
<name>A0A4C1ZKN8_EUMVA</name>
<keyword evidence="3" id="KW-1185">Reference proteome</keyword>
<dbReference type="Proteomes" id="UP000299102">
    <property type="component" value="Unassembled WGS sequence"/>
</dbReference>
<evidence type="ECO:0000313" key="3">
    <source>
        <dbReference type="Proteomes" id="UP000299102"/>
    </source>
</evidence>
<dbReference type="EMBL" id="BGZK01001891">
    <property type="protein sequence ID" value="GBP87862.1"/>
    <property type="molecule type" value="Genomic_DNA"/>
</dbReference>
<organism evidence="2 3">
    <name type="scientific">Eumeta variegata</name>
    <name type="common">Bagworm moth</name>
    <name type="synonym">Eumeta japonica</name>
    <dbReference type="NCBI Taxonomy" id="151549"/>
    <lineage>
        <taxon>Eukaryota</taxon>
        <taxon>Metazoa</taxon>
        <taxon>Ecdysozoa</taxon>
        <taxon>Arthropoda</taxon>
        <taxon>Hexapoda</taxon>
        <taxon>Insecta</taxon>
        <taxon>Pterygota</taxon>
        <taxon>Neoptera</taxon>
        <taxon>Endopterygota</taxon>
        <taxon>Lepidoptera</taxon>
        <taxon>Glossata</taxon>
        <taxon>Ditrysia</taxon>
        <taxon>Tineoidea</taxon>
        <taxon>Psychidae</taxon>
        <taxon>Oiketicinae</taxon>
        <taxon>Eumeta</taxon>
    </lineage>
</organism>
<evidence type="ECO:0000313" key="2">
    <source>
        <dbReference type="EMBL" id="GBP87862.1"/>
    </source>
</evidence>
<accession>A0A4C1ZKN8</accession>